<sequence length="98" mass="9355">MLPVAVIGDVAGGSPIIGPGAPTVLVMGRPIACMGDAVVGPTIATGVLAMPCSVTVLACGRPVAHMGTMAVGVTPPAPVPVPISLPVIATGATVLVIP</sequence>
<dbReference type="Pfam" id="PF05488">
    <property type="entry name" value="PAAR_motif"/>
    <property type="match status" value="1"/>
</dbReference>
<proteinExistence type="predicted"/>
<accession>A0ABV0JMS9</accession>
<dbReference type="InterPro" id="IPR008727">
    <property type="entry name" value="PAAR_motif"/>
</dbReference>
<gene>
    <name evidence="1" type="ORF">NDI37_09505</name>
</gene>
<dbReference type="RefSeq" id="WP_190427008.1">
    <property type="nucleotide sequence ID" value="NZ_JAMPKK010000016.1"/>
</dbReference>
<protein>
    <submittedName>
        <fullName evidence="1">PAAR domain-containing protein</fullName>
    </submittedName>
</protein>
<evidence type="ECO:0000313" key="2">
    <source>
        <dbReference type="Proteomes" id="UP001442494"/>
    </source>
</evidence>
<organism evidence="1 2">
    <name type="scientific">Funiculus sociatus GB2-A5</name>
    <dbReference type="NCBI Taxonomy" id="2933946"/>
    <lineage>
        <taxon>Bacteria</taxon>
        <taxon>Bacillati</taxon>
        <taxon>Cyanobacteriota</taxon>
        <taxon>Cyanophyceae</taxon>
        <taxon>Coleofasciculales</taxon>
        <taxon>Coleofasciculaceae</taxon>
        <taxon>Funiculus</taxon>
    </lineage>
</organism>
<dbReference type="EMBL" id="JAMPKK010000016">
    <property type="protein sequence ID" value="MEP0864705.1"/>
    <property type="molecule type" value="Genomic_DNA"/>
</dbReference>
<comment type="caution">
    <text evidence="1">The sequence shown here is derived from an EMBL/GenBank/DDBJ whole genome shotgun (WGS) entry which is preliminary data.</text>
</comment>
<reference evidence="1 2" key="1">
    <citation type="submission" date="2022-04" db="EMBL/GenBank/DDBJ databases">
        <title>Positive selection, recombination, and allopatry shape intraspecific diversity of widespread and dominant cyanobacteria.</title>
        <authorList>
            <person name="Wei J."/>
            <person name="Shu W."/>
            <person name="Hu C."/>
        </authorList>
    </citation>
    <scope>NUCLEOTIDE SEQUENCE [LARGE SCALE GENOMIC DNA]</scope>
    <source>
        <strain evidence="1 2">GB2-A5</strain>
    </source>
</reference>
<name>A0ABV0JMS9_9CYAN</name>
<dbReference type="Proteomes" id="UP001442494">
    <property type="component" value="Unassembled WGS sequence"/>
</dbReference>
<evidence type="ECO:0000313" key="1">
    <source>
        <dbReference type="EMBL" id="MEP0864705.1"/>
    </source>
</evidence>
<keyword evidence="2" id="KW-1185">Reference proteome</keyword>